<proteinExistence type="predicted"/>
<feature type="chain" id="PRO_5045970530" evidence="1">
    <location>
        <begin position="24"/>
        <end position="453"/>
    </location>
</feature>
<comment type="caution">
    <text evidence="2">The sequence shown here is derived from an EMBL/GenBank/DDBJ whole genome shotgun (WGS) entry which is preliminary data.</text>
</comment>
<organism evidence="2 3">
    <name type="scientific">Dyella ginsengisoli</name>
    <dbReference type="NCBI Taxonomy" id="363848"/>
    <lineage>
        <taxon>Bacteria</taxon>
        <taxon>Pseudomonadati</taxon>
        <taxon>Pseudomonadota</taxon>
        <taxon>Gammaproteobacteria</taxon>
        <taxon>Lysobacterales</taxon>
        <taxon>Rhodanobacteraceae</taxon>
        <taxon>Dyella</taxon>
    </lineage>
</organism>
<gene>
    <name evidence="2" type="ORF">ISP17_00440</name>
</gene>
<feature type="signal peptide" evidence="1">
    <location>
        <begin position="1"/>
        <end position="23"/>
    </location>
</feature>
<dbReference type="Proteomes" id="UP001620460">
    <property type="component" value="Unassembled WGS sequence"/>
</dbReference>
<evidence type="ECO:0000256" key="1">
    <source>
        <dbReference type="SAM" id="SignalP"/>
    </source>
</evidence>
<keyword evidence="3" id="KW-1185">Reference proteome</keyword>
<sequence length="453" mass="50049">MSTRYLRALFCSAMLLAAASASAQSYDQAAVRMFHALSERPDPLDRYLYLQKLNPQLSPANQGLAAQMSAFALAELGQYSRAVLVFPLKMDPVPGLELPDPRDWRAESALDVIARQAVGRRIVMVNEVHHNAQSRALTLQLLPRLRALGFTHLAIEALGDDPDLTKRGYPVRSSGTEYLQEPLYGEIVRAGLRLGFVLVSYDADAAGGNTEARETGQARNLYDRVFAKNPEARLVVAAGYAHVDKAVGRLGRARPMAMTLARLTGLDPLSIDQAQFLEAEWNADDDYHQLTARFPSDDPEVLVDKASGRPWSAAPKLYDISVISPRSLTLKALGAEEVDDPVHGRYRVLSNGVQMATQAFVAFNDMQRPAWLSLDGQRRPYSIDTRLCREQIPCVVDAHYIGESDQATPADIFAFLKPTSSTKLYLRPGRYRLRARTDQGRTLSQSVVEIPGA</sequence>
<accession>A0ABW8JMS0</accession>
<keyword evidence="1" id="KW-0732">Signal</keyword>
<dbReference type="EMBL" id="JADIKM010000001">
    <property type="protein sequence ID" value="MFK2902412.1"/>
    <property type="molecule type" value="Genomic_DNA"/>
</dbReference>
<name>A0ABW8JMS0_9GAMM</name>
<evidence type="ECO:0000313" key="2">
    <source>
        <dbReference type="EMBL" id="MFK2902412.1"/>
    </source>
</evidence>
<reference evidence="2 3" key="1">
    <citation type="submission" date="2020-10" db="EMBL/GenBank/DDBJ databases">
        <title>Phylogeny of dyella-like bacteria.</title>
        <authorList>
            <person name="Fu J."/>
        </authorList>
    </citation>
    <scope>NUCLEOTIDE SEQUENCE [LARGE SCALE GENOMIC DNA]</scope>
    <source>
        <strain evidence="2 3">Gsoil3046</strain>
    </source>
</reference>
<protein>
    <submittedName>
        <fullName evidence="2">Uncharacterized protein</fullName>
    </submittedName>
</protein>
<evidence type="ECO:0000313" key="3">
    <source>
        <dbReference type="Proteomes" id="UP001620460"/>
    </source>
</evidence>